<dbReference type="EMBL" id="JAANYQ010000001">
    <property type="protein sequence ID" value="KAF4126307.1"/>
    <property type="molecule type" value="Genomic_DNA"/>
</dbReference>
<evidence type="ECO:0000313" key="3">
    <source>
        <dbReference type="Proteomes" id="UP000749293"/>
    </source>
</evidence>
<feature type="compositionally biased region" description="Low complexity" evidence="1">
    <location>
        <begin position="230"/>
        <end position="240"/>
    </location>
</feature>
<feature type="compositionally biased region" description="Low complexity" evidence="1">
    <location>
        <begin position="270"/>
        <end position="293"/>
    </location>
</feature>
<sequence>MLTVTQPATSWLQTRAEEERTKQEEEKTRQEGLRLEQRKIEADMLRTSLGGGIPPAMVPLVFAGMGGGSSVLSHSALEWAQQFLPTSLVQSQHQLQLMSAGQQQQHQPQQPQPQGPVSPHHQRDPSASHHYAVTPGAYVPVQQNPSSPTRSRAQTITSQQGPPPGPPTAPSSAGAGAGAGAGATPVIVAAHPQTQTHGQASQQHQQQQQDPSPSIYFHHWHPPTTSQSTSGSHRPGSPSGSGPGPGPGPGGPRRAHKRQRSEFTWPSSATSDRTTEGTTTDSGPVAAAGPSSAMGTTSNPPHSPLPHVVTRERSRSEAGGAQGQGRQSVSALLSSEPAEGE</sequence>
<dbReference type="GeneID" id="55966273"/>
<feature type="region of interest" description="Disordered" evidence="1">
    <location>
        <begin position="94"/>
        <end position="341"/>
    </location>
</feature>
<feature type="compositionally biased region" description="Basic and acidic residues" evidence="1">
    <location>
        <begin position="15"/>
        <end position="34"/>
    </location>
</feature>
<gene>
    <name evidence="2" type="ORF">GMORB2_0043</name>
</gene>
<evidence type="ECO:0000256" key="1">
    <source>
        <dbReference type="SAM" id="MobiDB-lite"/>
    </source>
</evidence>
<proteinExistence type="predicted"/>
<dbReference type="AlphaFoldDB" id="A0A9P4Z2M5"/>
<dbReference type="Proteomes" id="UP000749293">
    <property type="component" value="Unassembled WGS sequence"/>
</dbReference>
<feature type="compositionally biased region" description="Polar residues" evidence="1">
    <location>
        <begin position="1"/>
        <end position="13"/>
    </location>
</feature>
<feature type="compositionally biased region" description="Low complexity" evidence="1">
    <location>
        <begin position="94"/>
        <end position="109"/>
    </location>
</feature>
<dbReference type="OrthoDB" id="20105at2759"/>
<feature type="compositionally biased region" description="Low complexity" evidence="1">
    <location>
        <begin position="193"/>
        <end position="209"/>
    </location>
</feature>
<keyword evidence="3" id="KW-1185">Reference proteome</keyword>
<organism evidence="2 3">
    <name type="scientific">Geosmithia morbida</name>
    <dbReference type="NCBI Taxonomy" id="1094350"/>
    <lineage>
        <taxon>Eukaryota</taxon>
        <taxon>Fungi</taxon>
        <taxon>Dikarya</taxon>
        <taxon>Ascomycota</taxon>
        <taxon>Pezizomycotina</taxon>
        <taxon>Sordariomycetes</taxon>
        <taxon>Hypocreomycetidae</taxon>
        <taxon>Hypocreales</taxon>
        <taxon>Bionectriaceae</taxon>
        <taxon>Geosmithia</taxon>
    </lineage>
</organism>
<accession>A0A9P4Z2M5</accession>
<reference evidence="2" key="1">
    <citation type="submission" date="2020-03" db="EMBL/GenBank/DDBJ databases">
        <title>Site-based positive gene gene selection in Geosmithia morbida across the United States reveals a broad range of putative effectors and factors for local host and environmental adapation.</title>
        <authorList>
            <person name="Onufrak A."/>
            <person name="Murdoch R.W."/>
            <person name="Gazis R."/>
            <person name="Huff M."/>
            <person name="Staton M."/>
            <person name="Klingeman W."/>
            <person name="Hadziabdic D."/>
        </authorList>
    </citation>
    <scope>NUCLEOTIDE SEQUENCE</scope>
    <source>
        <strain evidence="2">1262</strain>
    </source>
</reference>
<protein>
    <submittedName>
        <fullName evidence="2">Uncharacterized protein</fullName>
    </submittedName>
</protein>
<feature type="compositionally biased region" description="Polar residues" evidence="1">
    <location>
        <begin position="141"/>
        <end position="160"/>
    </location>
</feature>
<evidence type="ECO:0000313" key="2">
    <source>
        <dbReference type="EMBL" id="KAF4126307.1"/>
    </source>
</evidence>
<dbReference type="RefSeq" id="XP_035324959.1">
    <property type="nucleotide sequence ID" value="XM_035462029.1"/>
</dbReference>
<comment type="caution">
    <text evidence="2">The sequence shown here is derived from an EMBL/GenBank/DDBJ whole genome shotgun (WGS) entry which is preliminary data.</text>
</comment>
<feature type="compositionally biased region" description="Polar residues" evidence="1">
    <location>
        <begin position="324"/>
        <end position="333"/>
    </location>
</feature>
<name>A0A9P4Z2M5_9HYPO</name>
<feature type="region of interest" description="Disordered" evidence="1">
    <location>
        <begin position="1"/>
        <end position="34"/>
    </location>
</feature>